<reference evidence="3 4" key="1">
    <citation type="submission" date="2020-07" db="EMBL/GenBank/DDBJ databases">
        <title>Sequencing the genomes of 1000 actinobacteria strains.</title>
        <authorList>
            <person name="Klenk H.-P."/>
        </authorList>
    </citation>
    <scope>NUCLEOTIDE SEQUENCE [LARGE SCALE GENOMIC DNA]</scope>
    <source>
        <strain evidence="3 4">DSM 103164</strain>
    </source>
</reference>
<dbReference type="AlphaFoldDB" id="A0A7Z0IL28"/>
<dbReference type="SUPFAM" id="SSF55486">
    <property type="entry name" value="Metalloproteases ('zincins'), catalytic domain"/>
    <property type="match status" value="1"/>
</dbReference>
<feature type="region of interest" description="Disordered" evidence="1">
    <location>
        <begin position="800"/>
        <end position="898"/>
    </location>
</feature>
<evidence type="ECO:0000256" key="2">
    <source>
        <dbReference type="SAM" id="Phobius"/>
    </source>
</evidence>
<evidence type="ECO:0000256" key="1">
    <source>
        <dbReference type="SAM" id="MobiDB-lite"/>
    </source>
</evidence>
<gene>
    <name evidence="3" type="ORF">GGQ54_001693</name>
</gene>
<proteinExistence type="predicted"/>
<protein>
    <recommendedName>
        <fullName evidence="5">Peptidase M12B domain-containing protein</fullName>
    </recommendedName>
</protein>
<dbReference type="GO" id="GO:0008237">
    <property type="term" value="F:metallopeptidase activity"/>
    <property type="evidence" value="ECO:0007669"/>
    <property type="project" value="InterPro"/>
</dbReference>
<dbReference type="InterPro" id="IPR024079">
    <property type="entry name" value="MetalloPept_cat_dom_sf"/>
</dbReference>
<sequence>MTHVPARSHLSALRRGALCAALFFGALALLLAGLPVRSSAAPADADRLWQPAPATQRRADPAWRLDLPAMRADLAAGEVTVPRPDGTLVAFRVAPSQVLERPDPRIATYAGRAVDDPRVRIRISETVLGFSAYVNSGGQFWYVNPAPGSAGEPAAAYRSATGAAPEIPEAGRAVTAERMLRDPAPADPTRYNGKPVGLRVFRLALLSDPLYARSVGDDGDGSRVLAAKAKLINQANDVFETERATTFRLIAETDKLNLATDAEATGPDSCGPRNPCFDAAELETCTEDTIDRVKIAAAYRLRDPASFDLGHLLLGGAGNGMASVGGAGSATDRTAGCTGADPADDSPATEVFEHEVGHQLGANHSFASTDEACVGEGVWSSALEPGGGMSLMSYPNVCNADAVQSTRDPYYGHGSRDEMNAVIDPPFSREPASETQFVYLPAGTTDRPLRIRIGDAVTEPISDYGADAIAEAIAAVVGESVGIGGLDGAEAPDQRGFALYGPGGTDLPELIIEDAPDALTLTINDGGDWSPGSVTDTDNTAPEVSGQQTVTIPVRTPFRLTATGSDADGDALSYLWEQSNPGQGTLVANERTDGPLFSIFGTEEDALTWPYYSGRNRPADQPTRTVPDLAQVLAQNTNAETGRCPEPAAGELPTVEQVACFAEFLPTADYAEDLRFRVTARDDVMPAGGVAMAESTVRLARDAGPFLVTSQQGGTVGAGEAGTITWQVNGTDRPELAERVRISLSTDGGATFDRVLADSVPNSGRAEIVWPAVDTDRARIMISAVDNIFFDVNDAAFTINPGPGTPTPTVTDSATPTVTDSPTPPPGTSSPTATPVPTGTPTSGSTPSETTTGSPTPGDSGPGTPGPGSPRPGTPSAAVPPPPARPGSPLADTGAPGMVPGAAAAAALLLAYLLLRRRP</sequence>
<dbReference type="EMBL" id="JACBZS010000001">
    <property type="protein sequence ID" value="NYI71133.1"/>
    <property type="molecule type" value="Genomic_DNA"/>
</dbReference>
<dbReference type="Gene3D" id="3.40.390.10">
    <property type="entry name" value="Collagenase (Catalytic Domain)"/>
    <property type="match status" value="1"/>
</dbReference>
<keyword evidence="2" id="KW-0472">Membrane</keyword>
<feature type="transmembrane region" description="Helical" evidence="2">
    <location>
        <begin position="897"/>
        <end position="915"/>
    </location>
</feature>
<feature type="compositionally biased region" description="Low complexity" evidence="1">
    <location>
        <begin position="807"/>
        <end position="821"/>
    </location>
</feature>
<keyword evidence="2" id="KW-1133">Transmembrane helix</keyword>
<evidence type="ECO:0000313" key="3">
    <source>
        <dbReference type="EMBL" id="NYI71133.1"/>
    </source>
</evidence>
<feature type="compositionally biased region" description="Pro residues" evidence="1">
    <location>
        <begin position="864"/>
        <end position="886"/>
    </location>
</feature>
<keyword evidence="4" id="KW-1185">Reference proteome</keyword>
<dbReference type="Pfam" id="PF13583">
    <property type="entry name" value="Reprolysin_4"/>
    <property type="match status" value="1"/>
</dbReference>
<evidence type="ECO:0000313" key="4">
    <source>
        <dbReference type="Proteomes" id="UP000527616"/>
    </source>
</evidence>
<comment type="caution">
    <text evidence="3">The sequence shown here is derived from an EMBL/GenBank/DDBJ whole genome shotgun (WGS) entry which is preliminary data.</text>
</comment>
<evidence type="ECO:0008006" key="5">
    <source>
        <dbReference type="Google" id="ProtNLM"/>
    </source>
</evidence>
<dbReference type="RefSeq" id="WP_179444999.1">
    <property type="nucleotide sequence ID" value="NZ_JACBZS010000001.1"/>
</dbReference>
<accession>A0A7Z0IL28</accession>
<feature type="compositionally biased region" description="Low complexity" evidence="1">
    <location>
        <begin position="829"/>
        <end position="859"/>
    </location>
</feature>
<organism evidence="3 4">
    <name type="scientific">Naumannella cuiyingiana</name>
    <dbReference type="NCBI Taxonomy" id="1347891"/>
    <lineage>
        <taxon>Bacteria</taxon>
        <taxon>Bacillati</taxon>
        <taxon>Actinomycetota</taxon>
        <taxon>Actinomycetes</taxon>
        <taxon>Propionibacteriales</taxon>
        <taxon>Propionibacteriaceae</taxon>
        <taxon>Naumannella</taxon>
    </lineage>
</organism>
<dbReference type="Proteomes" id="UP000527616">
    <property type="component" value="Unassembled WGS sequence"/>
</dbReference>
<keyword evidence="2" id="KW-0812">Transmembrane</keyword>
<name>A0A7Z0IL28_9ACTN</name>